<gene>
    <name evidence="1" type="ORF">Asera_56850</name>
</gene>
<proteinExistence type="predicted"/>
<dbReference type="RefSeq" id="WP_051801441.1">
    <property type="nucleotide sequence ID" value="NZ_AP023354.1"/>
</dbReference>
<dbReference type="EMBL" id="AP023354">
    <property type="protein sequence ID" value="BCJ31577.1"/>
    <property type="molecule type" value="Genomic_DNA"/>
</dbReference>
<accession>A0A810L8K9</accession>
<dbReference type="SUPFAM" id="SSF51445">
    <property type="entry name" value="(Trans)glycosidases"/>
    <property type="match status" value="1"/>
</dbReference>
<keyword evidence="2" id="KW-1185">Reference proteome</keyword>
<dbReference type="Gene3D" id="3.20.20.80">
    <property type="entry name" value="Glycosidases"/>
    <property type="match status" value="1"/>
</dbReference>
<dbReference type="InterPro" id="IPR017853">
    <property type="entry name" value="GH"/>
</dbReference>
<organism evidence="1 2">
    <name type="scientific">Actinocatenispora sera</name>
    <dbReference type="NCBI Taxonomy" id="390989"/>
    <lineage>
        <taxon>Bacteria</taxon>
        <taxon>Bacillati</taxon>
        <taxon>Actinomycetota</taxon>
        <taxon>Actinomycetes</taxon>
        <taxon>Micromonosporales</taxon>
        <taxon>Micromonosporaceae</taxon>
        <taxon>Actinocatenispora</taxon>
    </lineage>
</organism>
<dbReference type="KEGG" id="aser:Asera_56850"/>
<evidence type="ECO:0000313" key="2">
    <source>
        <dbReference type="Proteomes" id="UP000680750"/>
    </source>
</evidence>
<dbReference type="Proteomes" id="UP000680750">
    <property type="component" value="Chromosome"/>
</dbReference>
<protein>
    <submittedName>
        <fullName evidence="1">Membrane protein</fullName>
    </submittedName>
</protein>
<dbReference type="AlphaFoldDB" id="A0A810L8K9"/>
<reference evidence="1" key="1">
    <citation type="submission" date="2020-08" db="EMBL/GenBank/DDBJ databases">
        <title>Whole genome shotgun sequence of Actinocatenispora sera NBRC 101916.</title>
        <authorList>
            <person name="Komaki H."/>
            <person name="Tamura T."/>
        </authorList>
    </citation>
    <scope>NUCLEOTIDE SEQUENCE</scope>
    <source>
        <strain evidence="1">NBRC 101916</strain>
    </source>
</reference>
<evidence type="ECO:0000313" key="1">
    <source>
        <dbReference type="EMBL" id="BCJ31577.1"/>
    </source>
</evidence>
<sequence length="338" mass="36116">MPPHSTRRRLRRRILVVPLGLLGAVLLLVTAAGVALQVEGSGAVPAAARGTGHDAEWLGHAWVDGRRNQSDVDELAVRLRRTGIRDLYVHAGPFGNDGSLDPALRPKARWLVTALHRALPGVRVQAWLGAHPVPGQLRLGSARTRAAIRTSVRQVLGDGFDGVHYDFEPVADGDADLATLLAASRRLTRRYHAVLSLSASLLAPVPGLAAAVRAAPGGPRGVWSAGYLHRLAVHVDQVVLMLYDSCLPTATSYAGYVRRATGLALHAVPGRVALLIGVPAYHDRTACHRGNAETMTAALRGVRLALGERPPHRTFGVALYVDFAATPADWAAYRTAWS</sequence>
<dbReference type="OrthoDB" id="3681635at2"/>
<name>A0A810L8K9_9ACTN</name>